<evidence type="ECO:0000256" key="6">
    <source>
        <dbReference type="ARBA" id="ARBA00023136"/>
    </source>
</evidence>
<dbReference type="RefSeq" id="WP_211313265.1">
    <property type="nucleotide sequence ID" value="NZ_BAAABL010000038.1"/>
</dbReference>
<feature type="transmembrane region" description="Helical" evidence="7">
    <location>
        <begin position="78"/>
        <end position="104"/>
    </location>
</feature>
<keyword evidence="6 7" id="KW-0472">Membrane</keyword>
<evidence type="ECO:0000256" key="1">
    <source>
        <dbReference type="ARBA" id="ARBA00004651"/>
    </source>
</evidence>
<feature type="transmembrane region" description="Helical" evidence="7">
    <location>
        <begin position="43"/>
        <end position="66"/>
    </location>
</feature>
<feature type="transmembrane region" description="Helical" evidence="7">
    <location>
        <begin position="314"/>
        <end position="331"/>
    </location>
</feature>
<evidence type="ECO:0008006" key="10">
    <source>
        <dbReference type="Google" id="ProtNLM"/>
    </source>
</evidence>
<keyword evidence="5 7" id="KW-1133">Transmembrane helix</keyword>
<feature type="transmembrane region" description="Helical" evidence="7">
    <location>
        <begin position="110"/>
        <end position="128"/>
    </location>
</feature>
<feature type="transmembrane region" description="Helical" evidence="7">
    <location>
        <begin position="186"/>
        <end position="207"/>
    </location>
</feature>
<dbReference type="EMBL" id="BAAABL010000038">
    <property type="protein sequence ID" value="GAA0297098.1"/>
    <property type="molecule type" value="Genomic_DNA"/>
</dbReference>
<feature type="transmembrane region" description="Helical" evidence="7">
    <location>
        <begin position="159"/>
        <end position="180"/>
    </location>
</feature>
<evidence type="ECO:0000256" key="2">
    <source>
        <dbReference type="ARBA" id="ARBA00007430"/>
    </source>
</evidence>
<sequence length="478" mass="50252">MSAANTDFGLEVSKGVLAKITMAGVGFLGSIIFARVLGPTGYGTFYVIVTLVNVLNNGVTGWGVACKKRLTEGRDIHASLGAALIGSFVSIVVFVPAAVAVLSVTRAYDIGGLYLPFAVLLASVSLFATTNRVLSGRRNFSDAEWTDTLRSVFTTPAQLLLVLLGLGAAGMAYGLAAATLLTVPFVVWRIGALPVIPSCEMLSNVWAYAKHSIVNDLLGSTQSRVDILLLGALATSGIVGQYQIGLTLTMPALFASDAAASGLMARVSGRLSRGESAIKDVNNTLSYASVLSIPIFFGVLAIPNRLVVTIFGPQYAAAIPLLVGLALYRMIQTQSQQLASIINGLDLPDVNTRISAVSLVTNVVVGYLFWTWVGPVGIVASSIIAETGRWLASVYAVTRSMDGVTPVPRPVIEQIVAGVIMFCAVSVLSESFSLSSWLSVMLVVCVGAVTYGVVLVVVSRHFRTTALGILADVSWRSL</sequence>
<dbReference type="PANTHER" id="PTHR30250:SF10">
    <property type="entry name" value="LIPOPOLYSACCHARIDE BIOSYNTHESIS PROTEIN WZXC"/>
    <property type="match status" value="1"/>
</dbReference>
<evidence type="ECO:0000256" key="7">
    <source>
        <dbReference type="SAM" id="Phobius"/>
    </source>
</evidence>
<evidence type="ECO:0000256" key="3">
    <source>
        <dbReference type="ARBA" id="ARBA00022475"/>
    </source>
</evidence>
<dbReference type="InterPro" id="IPR050833">
    <property type="entry name" value="Poly_Biosynth_Transport"/>
</dbReference>
<dbReference type="PANTHER" id="PTHR30250">
    <property type="entry name" value="PST FAMILY PREDICTED COLANIC ACID TRANSPORTER"/>
    <property type="match status" value="1"/>
</dbReference>
<comment type="caution">
    <text evidence="8">The sequence shown here is derived from an EMBL/GenBank/DDBJ whole genome shotgun (WGS) entry which is preliminary data.</text>
</comment>
<keyword evidence="9" id="KW-1185">Reference proteome</keyword>
<feature type="transmembrane region" description="Helical" evidence="7">
    <location>
        <begin position="434"/>
        <end position="458"/>
    </location>
</feature>
<dbReference type="AlphaFoldDB" id="A0AAV3S782"/>
<dbReference type="GO" id="GO:0005886">
    <property type="term" value="C:plasma membrane"/>
    <property type="evidence" value="ECO:0007669"/>
    <property type="project" value="UniProtKB-SubCell"/>
</dbReference>
<accession>A0AAV3S782</accession>
<reference evidence="8 9" key="1">
    <citation type="journal article" date="2019" name="Int. J. Syst. Evol. Microbiol.">
        <title>The Global Catalogue of Microorganisms (GCM) 10K type strain sequencing project: providing services to taxonomists for standard genome sequencing and annotation.</title>
        <authorList>
            <consortium name="The Broad Institute Genomics Platform"/>
            <consortium name="The Broad Institute Genome Sequencing Center for Infectious Disease"/>
            <person name="Wu L."/>
            <person name="Ma J."/>
        </authorList>
    </citation>
    <scope>NUCLEOTIDE SEQUENCE [LARGE SCALE GENOMIC DNA]</scope>
    <source>
        <strain evidence="8 9">JCM 16330</strain>
    </source>
</reference>
<evidence type="ECO:0000256" key="4">
    <source>
        <dbReference type="ARBA" id="ARBA00022692"/>
    </source>
</evidence>
<feature type="transmembrane region" description="Helical" evidence="7">
    <location>
        <begin position="227"/>
        <end position="244"/>
    </location>
</feature>
<dbReference type="Pfam" id="PF13440">
    <property type="entry name" value="Polysacc_synt_3"/>
    <property type="match status" value="1"/>
</dbReference>
<keyword evidence="4 7" id="KW-0812">Transmembrane</keyword>
<organism evidence="8 9">
    <name type="scientific">Halarchaeum salinum</name>
    <dbReference type="NCBI Taxonomy" id="489912"/>
    <lineage>
        <taxon>Archaea</taxon>
        <taxon>Methanobacteriati</taxon>
        <taxon>Methanobacteriota</taxon>
        <taxon>Stenosarchaea group</taxon>
        <taxon>Halobacteria</taxon>
        <taxon>Halobacteriales</taxon>
        <taxon>Halobacteriaceae</taxon>
    </lineage>
</organism>
<feature type="transmembrane region" description="Helical" evidence="7">
    <location>
        <begin position="16"/>
        <end position="37"/>
    </location>
</feature>
<keyword evidence="3" id="KW-1003">Cell membrane</keyword>
<dbReference type="Proteomes" id="UP001500837">
    <property type="component" value="Unassembled WGS sequence"/>
</dbReference>
<comment type="similarity">
    <text evidence="2">Belongs to the polysaccharide synthase family.</text>
</comment>
<evidence type="ECO:0000256" key="5">
    <source>
        <dbReference type="ARBA" id="ARBA00022989"/>
    </source>
</evidence>
<gene>
    <name evidence="8" type="ORF">GCM10009066_09310</name>
</gene>
<protein>
    <recommendedName>
        <fullName evidence="10">Polysaccharide biosynthesis protein</fullName>
    </recommendedName>
</protein>
<evidence type="ECO:0000313" key="9">
    <source>
        <dbReference type="Proteomes" id="UP001500837"/>
    </source>
</evidence>
<evidence type="ECO:0000313" key="8">
    <source>
        <dbReference type="EMBL" id="GAA0297098.1"/>
    </source>
</evidence>
<comment type="subcellular location">
    <subcellularLocation>
        <location evidence="1">Cell membrane</location>
        <topology evidence="1">Multi-pass membrane protein</topology>
    </subcellularLocation>
</comment>
<proteinExistence type="inferred from homology"/>
<name>A0AAV3S782_9EURY</name>